<dbReference type="InterPro" id="IPR001789">
    <property type="entry name" value="Sig_transdc_resp-reg_receiver"/>
</dbReference>
<dbReference type="EMBL" id="CP060007">
    <property type="protein sequence ID" value="QNA45271.1"/>
    <property type="molecule type" value="Genomic_DNA"/>
</dbReference>
<dbReference type="PANTHER" id="PTHR37299:SF1">
    <property type="entry name" value="STAGE 0 SPORULATION PROTEIN A HOMOLOG"/>
    <property type="match status" value="1"/>
</dbReference>
<dbReference type="AlphaFoldDB" id="A0A7G5XIG8"/>
<dbReference type="Gene3D" id="2.40.50.1020">
    <property type="entry name" value="LytTr DNA-binding domain"/>
    <property type="match status" value="1"/>
</dbReference>
<feature type="domain" description="Response regulatory" evidence="2">
    <location>
        <begin position="2"/>
        <end position="115"/>
    </location>
</feature>
<evidence type="ECO:0000313" key="4">
    <source>
        <dbReference type="EMBL" id="QNA45271.1"/>
    </source>
</evidence>
<protein>
    <submittedName>
        <fullName evidence="4">Response regulator transcription factor</fullName>
    </submittedName>
</protein>
<name>A0A7G5XIG8_9BACT</name>
<dbReference type="Gene3D" id="3.40.50.2300">
    <property type="match status" value="1"/>
</dbReference>
<dbReference type="SUPFAM" id="SSF52172">
    <property type="entry name" value="CheY-like"/>
    <property type="match status" value="1"/>
</dbReference>
<dbReference type="SMART" id="SM00448">
    <property type="entry name" value="REC"/>
    <property type="match status" value="1"/>
</dbReference>
<dbReference type="RefSeq" id="WP_182804176.1">
    <property type="nucleotide sequence ID" value="NZ_CP060007.1"/>
</dbReference>
<dbReference type="GO" id="GO:0000156">
    <property type="term" value="F:phosphorelay response regulator activity"/>
    <property type="evidence" value="ECO:0007669"/>
    <property type="project" value="InterPro"/>
</dbReference>
<dbReference type="Pfam" id="PF00072">
    <property type="entry name" value="Response_reg"/>
    <property type="match status" value="1"/>
</dbReference>
<evidence type="ECO:0000256" key="1">
    <source>
        <dbReference type="PROSITE-ProRule" id="PRU00169"/>
    </source>
</evidence>
<dbReference type="InterPro" id="IPR011006">
    <property type="entry name" value="CheY-like_superfamily"/>
</dbReference>
<dbReference type="GO" id="GO:0003677">
    <property type="term" value="F:DNA binding"/>
    <property type="evidence" value="ECO:0007669"/>
    <property type="project" value="InterPro"/>
</dbReference>
<proteinExistence type="predicted"/>
<feature type="domain" description="HTH LytTR-type" evidence="3">
    <location>
        <begin position="149"/>
        <end position="257"/>
    </location>
</feature>
<feature type="modified residue" description="4-aspartylphosphate" evidence="1">
    <location>
        <position position="55"/>
    </location>
</feature>
<dbReference type="InterPro" id="IPR007492">
    <property type="entry name" value="LytTR_DNA-bd_dom"/>
</dbReference>
<dbReference type="PROSITE" id="PS50930">
    <property type="entry name" value="HTH_LYTTR"/>
    <property type="match status" value="1"/>
</dbReference>
<evidence type="ECO:0000313" key="5">
    <source>
        <dbReference type="Proteomes" id="UP000515344"/>
    </source>
</evidence>
<keyword evidence="1" id="KW-0597">Phosphoprotein</keyword>
<accession>A0A7G5XIG8</accession>
<dbReference type="Proteomes" id="UP000515344">
    <property type="component" value="Chromosome"/>
</dbReference>
<dbReference type="SMART" id="SM00850">
    <property type="entry name" value="LytTR"/>
    <property type="match status" value="1"/>
</dbReference>
<dbReference type="PANTHER" id="PTHR37299">
    <property type="entry name" value="TRANSCRIPTIONAL REGULATOR-RELATED"/>
    <property type="match status" value="1"/>
</dbReference>
<dbReference type="KEGG" id="lacs:H4075_03450"/>
<dbReference type="Pfam" id="PF04397">
    <property type="entry name" value="LytTR"/>
    <property type="match status" value="1"/>
</dbReference>
<dbReference type="PROSITE" id="PS50110">
    <property type="entry name" value="RESPONSE_REGULATORY"/>
    <property type="match status" value="1"/>
</dbReference>
<keyword evidence="5" id="KW-1185">Reference proteome</keyword>
<gene>
    <name evidence="4" type="ORF">H4075_03450</name>
</gene>
<evidence type="ECO:0000259" key="3">
    <source>
        <dbReference type="PROSITE" id="PS50930"/>
    </source>
</evidence>
<dbReference type="FunFam" id="3.40.50.2300:FF:000361">
    <property type="entry name" value="Two-component system response regulator"/>
    <property type="match status" value="1"/>
</dbReference>
<dbReference type="InterPro" id="IPR046947">
    <property type="entry name" value="LytR-like"/>
</dbReference>
<evidence type="ECO:0000259" key="2">
    <source>
        <dbReference type="PROSITE" id="PS50110"/>
    </source>
</evidence>
<organism evidence="4 5">
    <name type="scientific">Lacibacter sediminis</name>
    <dbReference type="NCBI Taxonomy" id="2760713"/>
    <lineage>
        <taxon>Bacteria</taxon>
        <taxon>Pseudomonadati</taxon>
        <taxon>Bacteroidota</taxon>
        <taxon>Chitinophagia</taxon>
        <taxon>Chitinophagales</taxon>
        <taxon>Chitinophagaceae</taxon>
        <taxon>Lacibacter</taxon>
    </lineage>
</organism>
<sequence>MKAVIIEDEDIIARVLQGKIKNVDPSIDVVEIIPSLKVAKKWFLNNAEPDILFMDIQLSDGVSFELLEHFKLNCPIIFTTAYDEYAIRAFKVNGVDYLLKPVDEEELSRAIDKCKAIIERKNPVVTDFTELMKALANPHQAMQKYKERFIVNIRNQWMPIATTDIACFAKETLNYIYLFNGERYMLDFSTLDDVEELLDPNHFYRANRQYIINIDAIQTVKPMENSKLTIRLKEPNHKFEIDMSREKAPMFKKWVDQ</sequence>
<reference evidence="5" key="1">
    <citation type="submission" date="2020-08" db="EMBL/GenBank/DDBJ databases">
        <title>Lacibacter sp. S13-6-6 genome sequencing.</title>
        <authorList>
            <person name="Jin L."/>
        </authorList>
    </citation>
    <scope>NUCLEOTIDE SEQUENCE [LARGE SCALE GENOMIC DNA]</scope>
    <source>
        <strain evidence="5">S13-6-6</strain>
    </source>
</reference>